<comment type="caution">
    <text evidence="1">The sequence shown here is derived from an EMBL/GenBank/DDBJ whole genome shotgun (WGS) entry which is preliminary data.</text>
</comment>
<sequence length="199" mass="22590">MFVTMDVIFFELISYFKPHFQEGNRNENSFLFDLSYSFGILQNENFNFSEFLQTEISNLNVLEAKESGVLDAKEVGPPTKSSHDLMTTNNGETIKETTTIMSFGKERVVQSFVRPKLHKSFSTDLLSHVQCAYLNSEFVYSYLKPGAKLDDSNIHIAIRKGVRSCTQHPLFKGVSYENLSPTFCAFTSQLSVLEIPNNV</sequence>
<proteinExistence type="predicted"/>
<evidence type="ECO:0000313" key="2">
    <source>
        <dbReference type="Proteomes" id="UP000257109"/>
    </source>
</evidence>
<gene>
    <name evidence="1" type="ORF">CR513_00767</name>
</gene>
<evidence type="ECO:0000313" key="1">
    <source>
        <dbReference type="EMBL" id="RDY14206.1"/>
    </source>
</evidence>
<accession>A0A371IGK4</accession>
<organism evidence="1 2">
    <name type="scientific">Mucuna pruriens</name>
    <name type="common">Velvet bean</name>
    <name type="synonym">Dolichos pruriens</name>
    <dbReference type="NCBI Taxonomy" id="157652"/>
    <lineage>
        <taxon>Eukaryota</taxon>
        <taxon>Viridiplantae</taxon>
        <taxon>Streptophyta</taxon>
        <taxon>Embryophyta</taxon>
        <taxon>Tracheophyta</taxon>
        <taxon>Spermatophyta</taxon>
        <taxon>Magnoliopsida</taxon>
        <taxon>eudicotyledons</taxon>
        <taxon>Gunneridae</taxon>
        <taxon>Pentapetalae</taxon>
        <taxon>rosids</taxon>
        <taxon>fabids</taxon>
        <taxon>Fabales</taxon>
        <taxon>Fabaceae</taxon>
        <taxon>Papilionoideae</taxon>
        <taxon>50 kb inversion clade</taxon>
        <taxon>NPAAA clade</taxon>
        <taxon>indigoferoid/millettioid clade</taxon>
        <taxon>Phaseoleae</taxon>
        <taxon>Mucuna</taxon>
    </lineage>
</organism>
<keyword evidence="2" id="KW-1185">Reference proteome</keyword>
<name>A0A371IGK4_MUCPR</name>
<reference evidence="1" key="1">
    <citation type="submission" date="2018-05" db="EMBL/GenBank/DDBJ databases">
        <title>Draft genome of Mucuna pruriens seed.</title>
        <authorList>
            <person name="Nnadi N.E."/>
            <person name="Vos R."/>
            <person name="Hasami M.H."/>
            <person name="Devisetty U.K."/>
            <person name="Aguiy J.C."/>
        </authorList>
    </citation>
    <scope>NUCLEOTIDE SEQUENCE [LARGE SCALE GENOMIC DNA]</scope>
    <source>
        <strain evidence="1">JCA_2017</strain>
    </source>
</reference>
<dbReference type="EMBL" id="QJKJ01000114">
    <property type="protein sequence ID" value="RDY14206.1"/>
    <property type="molecule type" value="Genomic_DNA"/>
</dbReference>
<dbReference type="AlphaFoldDB" id="A0A371IGK4"/>
<dbReference type="OrthoDB" id="1306334at2759"/>
<protein>
    <submittedName>
        <fullName evidence="1">Uncharacterized protein</fullName>
    </submittedName>
</protein>
<feature type="non-terminal residue" evidence="1">
    <location>
        <position position="1"/>
    </location>
</feature>
<dbReference type="Proteomes" id="UP000257109">
    <property type="component" value="Unassembled WGS sequence"/>
</dbReference>